<keyword evidence="4" id="KW-1185">Reference proteome</keyword>
<dbReference type="STRING" id="445932.Emin_0943"/>
<accession>B2KDA0</accession>
<evidence type="ECO:0000256" key="1">
    <source>
        <dbReference type="SAM" id="Coils"/>
    </source>
</evidence>
<evidence type="ECO:0000313" key="3">
    <source>
        <dbReference type="EMBL" id="ACC98496.1"/>
    </source>
</evidence>
<feature type="compositionally biased region" description="Low complexity" evidence="2">
    <location>
        <begin position="49"/>
        <end position="60"/>
    </location>
</feature>
<feature type="compositionally biased region" description="Basic and acidic residues" evidence="2">
    <location>
        <begin position="89"/>
        <end position="109"/>
    </location>
</feature>
<feature type="coiled-coil region" evidence="1">
    <location>
        <begin position="534"/>
        <end position="575"/>
    </location>
</feature>
<sequence length="776" mass="83926">MAGDNEVKIRASIDDDYSGKAEKISDATKDVTKALEQVEKPAQGAGDALSKLSEESNSLSGDIDSVKLASLDAADAEMTLTNATGEVVDSTKEASKSQEELADKTKESKKETGLLDKAFKQLNPTMIASNLAAGLITKAVNMATNAIKDLGKFVVDSVYAFAESEMGLNRLEASLRNVHITSPYVIEDYKNFASQMQKTVGVSDDLILKQLTLATNFGLYGDKAKQATEAAYALSIGLDQDLNTAMMTVLKASEGNTAGLNKLGLKYEKTGDQAKDFENILGAINSRFGQLSGANMDNQITKTNVLKETWGDFSKAIGKAFEPLAKFFTNFLISSVEWLTDSFVFLTDNTNILSESFVKGFMYAELAVLKLKAGIYSTMVGFQEFGNKIGLVSDAALQGAKDILDSTIKDENAKKEQIRLYEEMTSVLDSQRDSINANTEANKKLGQEQVKAAEEAYKADKDRIAKEEELRKQAEQAEKDRIKRMNDFIVNAREERFKRISEIVALETAEEQAELIVRQQKAYDAQLTAIDTELSLLDGKNQAELEKIRELEEQKRVIREEFDAYNASIDALQEEQKIIASDADIARAKHVAELKAHYASATYQAQIQTLSNLATFQNAKTKELAAVGKAAAIAQAYMDTYRAANLAIATVPPPWGYALAASSTALGLANVAQISGVQLAVGTGYVPHDMDARIHEGEIVTPAPFSASLRSGELAMVNPSALAGSSGGGGDINVYLTVEGDVIGDTSENLITGIHDGMNEMIAQGRLTPIATGEAI</sequence>
<feature type="coiled-coil region" evidence="1">
    <location>
        <begin position="436"/>
        <end position="485"/>
    </location>
</feature>
<dbReference type="AlphaFoldDB" id="B2KDA0"/>
<organism evidence="3 4">
    <name type="scientific">Elusimicrobium minutum (strain Pei191)</name>
    <dbReference type="NCBI Taxonomy" id="445932"/>
    <lineage>
        <taxon>Bacteria</taxon>
        <taxon>Pseudomonadati</taxon>
        <taxon>Elusimicrobiota</taxon>
        <taxon>Elusimicrobia</taxon>
        <taxon>Elusimicrobiales</taxon>
        <taxon>Elusimicrobiaceae</taxon>
        <taxon>Elusimicrobium</taxon>
    </lineage>
</organism>
<name>B2KDA0_ELUMP</name>
<proteinExistence type="predicted"/>
<feature type="region of interest" description="Disordered" evidence="2">
    <location>
        <begin position="38"/>
        <end position="60"/>
    </location>
</feature>
<dbReference type="Proteomes" id="UP000001029">
    <property type="component" value="Chromosome"/>
</dbReference>
<dbReference type="OrthoDB" id="10015786at2"/>
<dbReference type="HOGENOM" id="CLU_360465_0_0_0"/>
<evidence type="ECO:0000313" key="4">
    <source>
        <dbReference type="Proteomes" id="UP000001029"/>
    </source>
</evidence>
<dbReference type="EMBL" id="CP001055">
    <property type="protein sequence ID" value="ACC98496.1"/>
    <property type="molecule type" value="Genomic_DNA"/>
</dbReference>
<dbReference type="RefSeq" id="WP_012415111.1">
    <property type="nucleotide sequence ID" value="NC_010644.1"/>
</dbReference>
<evidence type="ECO:0000256" key="2">
    <source>
        <dbReference type="SAM" id="MobiDB-lite"/>
    </source>
</evidence>
<keyword evidence="1" id="KW-0175">Coiled coil</keyword>
<feature type="region of interest" description="Disordered" evidence="2">
    <location>
        <begin position="84"/>
        <end position="109"/>
    </location>
</feature>
<protein>
    <submittedName>
        <fullName evidence="3">Putative chromosome segregation ATPase</fullName>
    </submittedName>
</protein>
<dbReference type="KEGG" id="emi:Emin_0943"/>
<gene>
    <name evidence="3" type="ordered locus">Emin_0943</name>
</gene>
<reference evidence="3 4" key="1">
    <citation type="journal article" date="2009" name="Appl. Environ. Microbiol.">
        <title>Genomic analysis of 'Elusimicrobium minutum,' the first cultivated representative of the phylum 'Elusimicrobia' (formerly termite group 1).</title>
        <authorList>
            <person name="Herlemann D.P.R."/>
            <person name="Geissinger O."/>
            <person name="Ikeda-Ohtsubo W."/>
            <person name="Kunin V."/>
            <person name="Sun H."/>
            <person name="Lapidus A."/>
            <person name="Hugenholtz P."/>
            <person name="Brune A."/>
        </authorList>
    </citation>
    <scope>NUCLEOTIDE SEQUENCE [LARGE SCALE GENOMIC DNA]</scope>
    <source>
        <strain evidence="3 4">Pei191</strain>
    </source>
</reference>